<dbReference type="EMBL" id="WWBZ02000007">
    <property type="protein sequence ID" value="KAF4312219.1"/>
    <property type="molecule type" value="Genomic_DNA"/>
</dbReference>
<evidence type="ECO:0000313" key="3">
    <source>
        <dbReference type="Proteomes" id="UP000572817"/>
    </source>
</evidence>
<dbReference type="AlphaFoldDB" id="A0A8H4N5R7"/>
<accession>A0A8H4N5R7</accession>
<feature type="compositionally biased region" description="Acidic residues" evidence="1">
    <location>
        <begin position="207"/>
        <end position="234"/>
    </location>
</feature>
<sequence length="234" mass="26187">MRAIVEYIYFSTDVYATAGMYRMKGLQDHALGDFKRTLYTPGNGGKVYEKNFAKFVIDIFEKTPDTDKGLRELIMDWGAKEFQLTVQAKSFCNELKEAGVLESFQSEMLSKTYEVNAQLARKASAYQLQVEKDCRARVIANRVVTTSCIHCDADVKVFLPSTAESRHYPCPACFELSTVCGDGTDDDLEAVFGDSLAWHAALNAMNEDTDEDASSEDDTSEDDNEHEEGETDEV</sequence>
<proteinExistence type="predicted"/>
<feature type="region of interest" description="Disordered" evidence="1">
    <location>
        <begin position="205"/>
        <end position="234"/>
    </location>
</feature>
<dbReference type="OrthoDB" id="6359816at2759"/>
<dbReference type="Proteomes" id="UP000572817">
    <property type="component" value="Unassembled WGS sequence"/>
</dbReference>
<evidence type="ECO:0000313" key="2">
    <source>
        <dbReference type="EMBL" id="KAF4312219.1"/>
    </source>
</evidence>
<gene>
    <name evidence="2" type="ORF">GTA08_BOTSDO12359</name>
</gene>
<keyword evidence="3" id="KW-1185">Reference proteome</keyword>
<reference evidence="2" key="1">
    <citation type="submission" date="2020-04" db="EMBL/GenBank/DDBJ databases">
        <title>Genome Assembly and Annotation of Botryosphaeria dothidea sdau 11-99, a Latent Pathogen of Apple Fruit Ring Rot in China.</title>
        <authorList>
            <person name="Yu C."/>
            <person name="Diao Y."/>
            <person name="Lu Q."/>
            <person name="Zhao J."/>
            <person name="Cui S."/>
            <person name="Peng C."/>
            <person name="He B."/>
            <person name="Liu H."/>
        </authorList>
    </citation>
    <scope>NUCLEOTIDE SEQUENCE [LARGE SCALE GENOMIC DNA]</scope>
    <source>
        <strain evidence="2">Sdau11-99</strain>
    </source>
</reference>
<protein>
    <submittedName>
        <fullName evidence="2">Uncharacterized protein</fullName>
    </submittedName>
</protein>
<evidence type="ECO:0000256" key="1">
    <source>
        <dbReference type="SAM" id="MobiDB-lite"/>
    </source>
</evidence>
<comment type="caution">
    <text evidence="2">The sequence shown here is derived from an EMBL/GenBank/DDBJ whole genome shotgun (WGS) entry which is preliminary data.</text>
</comment>
<organism evidence="2 3">
    <name type="scientific">Botryosphaeria dothidea</name>
    <dbReference type="NCBI Taxonomy" id="55169"/>
    <lineage>
        <taxon>Eukaryota</taxon>
        <taxon>Fungi</taxon>
        <taxon>Dikarya</taxon>
        <taxon>Ascomycota</taxon>
        <taxon>Pezizomycotina</taxon>
        <taxon>Dothideomycetes</taxon>
        <taxon>Dothideomycetes incertae sedis</taxon>
        <taxon>Botryosphaeriales</taxon>
        <taxon>Botryosphaeriaceae</taxon>
        <taxon>Botryosphaeria</taxon>
    </lineage>
</organism>
<name>A0A8H4N5R7_9PEZI</name>